<comment type="caution">
    <text evidence="5">The sequence shown here is derived from an EMBL/GenBank/DDBJ whole genome shotgun (WGS) entry which is preliminary data.</text>
</comment>
<dbReference type="PANTHER" id="PTHR33231">
    <property type="entry name" value="30S RIBOSOMAL PROTEIN"/>
    <property type="match status" value="1"/>
</dbReference>
<proteinExistence type="predicted"/>
<dbReference type="NCBIfam" id="TIGR00741">
    <property type="entry name" value="yfiA"/>
    <property type="match status" value="1"/>
</dbReference>
<keyword evidence="6" id="KW-1185">Reference proteome</keyword>
<dbReference type="InterPro" id="IPR050574">
    <property type="entry name" value="HPF/YfiA_ribosome-assoc"/>
</dbReference>
<evidence type="ECO:0000256" key="1">
    <source>
        <dbReference type="ARBA" id="ARBA00022845"/>
    </source>
</evidence>
<evidence type="ECO:0000313" key="6">
    <source>
        <dbReference type="Proteomes" id="UP000292958"/>
    </source>
</evidence>
<evidence type="ECO:0000256" key="2">
    <source>
        <dbReference type="ARBA" id="ARBA00038695"/>
    </source>
</evidence>
<evidence type="ECO:0000259" key="4">
    <source>
        <dbReference type="Pfam" id="PF16321"/>
    </source>
</evidence>
<keyword evidence="1" id="KW-0810">Translation regulation</keyword>
<reference evidence="5 6" key="1">
    <citation type="submission" date="2019-02" db="EMBL/GenBank/DDBJ databases">
        <title>Genomic Encyclopedia of Archaeal and Bacterial Type Strains, Phase II (KMG-II): from individual species to whole genera.</title>
        <authorList>
            <person name="Goeker M."/>
        </authorList>
    </citation>
    <scope>NUCLEOTIDE SEQUENCE [LARGE SCALE GENOMIC DNA]</scope>
    <source>
        <strain evidence="5 6">DSM 18101</strain>
    </source>
</reference>
<dbReference type="OrthoDB" id="115350at2"/>
<dbReference type="GO" id="GO:0043024">
    <property type="term" value="F:ribosomal small subunit binding"/>
    <property type="evidence" value="ECO:0007669"/>
    <property type="project" value="TreeGrafter"/>
</dbReference>
<dbReference type="Gene3D" id="3.30.160.100">
    <property type="entry name" value="Ribosome hibernation promotion factor-like"/>
    <property type="match status" value="1"/>
</dbReference>
<name>A0A4Q7YZA9_9BACT</name>
<dbReference type="RefSeq" id="WP_130421456.1">
    <property type="nucleotide sequence ID" value="NZ_SHKW01000001.1"/>
</dbReference>
<dbReference type="SUPFAM" id="SSF69754">
    <property type="entry name" value="Ribosome binding protein Y (YfiA homologue)"/>
    <property type="match status" value="1"/>
</dbReference>
<dbReference type="EMBL" id="SHKW01000001">
    <property type="protein sequence ID" value="RZU43128.1"/>
    <property type="molecule type" value="Genomic_DNA"/>
</dbReference>
<dbReference type="Proteomes" id="UP000292958">
    <property type="component" value="Unassembled WGS sequence"/>
</dbReference>
<organism evidence="5 6">
    <name type="scientific">Edaphobacter modestus</name>
    <dbReference type="NCBI Taxonomy" id="388466"/>
    <lineage>
        <taxon>Bacteria</taxon>
        <taxon>Pseudomonadati</taxon>
        <taxon>Acidobacteriota</taxon>
        <taxon>Terriglobia</taxon>
        <taxon>Terriglobales</taxon>
        <taxon>Acidobacteriaceae</taxon>
        <taxon>Edaphobacter</taxon>
    </lineage>
</organism>
<accession>A0A4Q7YZA9</accession>
<dbReference type="GO" id="GO:0022627">
    <property type="term" value="C:cytosolic small ribosomal subunit"/>
    <property type="evidence" value="ECO:0007669"/>
    <property type="project" value="TreeGrafter"/>
</dbReference>
<dbReference type="InterPro" id="IPR038416">
    <property type="entry name" value="Ribosom_S30AE_C_sf"/>
</dbReference>
<protein>
    <recommendedName>
        <fullName evidence="3">Ribosome hibernation promoting factor</fullName>
    </recommendedName>
</protein>
<feature type="domain" description="Sigma 54 modulation/S30EA ribosomal protein C-terminal" evidence="4">
    <location>
        <begin position="157"/>
        <end position="204"/>
    </location>
</feature>
<gene>
    <name evidence="5" type="ORF">BDD14_4759</name>
</gene>
<dbReference type="Pfam" id="PF02482">
    <property type="entry name" value="Ribosomal_S30AE"/>
    <property type="match status" value="1"/>
</dbReference>
<dbReference type="Gene3D" id="3.30.505.50">
    <property type="entry name" value="Sigma 54 modulation/S30EA ribosomal protein, C-terminal domain"/>
    <property type="match status" value="1"/>
</dbReference>
<evidence type="ECO:0000256" key="3">
    <source>
        <dbReference type="ARBA" id="ARBA00041148"/>
    </source>
</evidence>
<comment type="subunit">
    <text evidence="2">Associates exclusively with 100S ribosomes, which are dimers of 70S ribosomes.</text>
</comment>
<dbReference type="PANTHER" id="PTHR33231:SF1">
    <property type="entry name" value="30S RIBOSOMAL PROTEIN"/>
    <property type="match status" value="1"/>
</dbReference>
<dbReference type="InterPro" id="IPR032528">
    <property type="entry name" value="Ribosom_S30AE_C"/>
</dbReference>
<sequence>MNVDYTGRQTTITKKLKAQTEAGLDRIAKIIGDAGSVHVILTTEKYRRTAELTVQTRNLKLVAACEATDMEMALRDALAAIEKQAIRHKKKKTTIKRNAKEGVRQVALAQPENGAIAVEVEQAPKVSLTKNGSSRKSVPMLVHSFPSETPLVEPHLVRSRDGVALRPMSLEEAVKEAAFRDREVFVFRDHGGQALVLHRKRDGKMELIEVP</sequence>
<dbReference type="CDD" id="cd00552">
    <property type="entry name" value="RaiA"/>
    <property type="match status" value="1"/>
</dbReference>
<dbReference type="InterPro" id="IPR003489">
    <property type="entry name" value="RHF/RaiA"/>
</dbReference>
<dbReference type="GO" id="GO:0045900">
    <property type="term" value="P:negative regulation of translational elongation"/>
    <property type="evidence" value="ECO:0007669"/>
    <property type="project" value="TreeGrafter"/>
</dbReference>
<dbReference type="AlphaFoldDB" id="A0A4Q7YZA9"/>
<evidence type="ECO:0000313" key="5">
    <source>
        <dbReference type="EMBL" id="RZU43128.1"/>
    </source>
</evidence>
<dbReference type="Pfam" id="PF16321">
    <property type="entry name" value="Ribosom_S30AE_C"/>
    <property type="match status" value="1"/>
</dbReference>
<dbReference type="InterPro" id="IPR036567">
    <property type="entry name" value="RHF-like"/>
</dbReference>